<dbReference type="PRINTS" id="PR00344">
    <property type="entry name" value="BCTRLSENSOR"/>
</dbReference>
<reference evidence="12" key="1">
    <citation type="journal article" date="2014" name="Int. J. Syst. Evol. Microbiol.">
        <title>Complete genome sequence of Corynebacterium casei LMG S-19264T (=DSM 44701T), isolated from a smear-ripened cheese.</title>
        <authorList>
            <consortium name="US DOE Joint Genome Institute (JGI-PGF)"/>
            <person name="Walter F."/>
            <person name="Albersmeier A."/>
            <person name="Kalinowski J."/>
            <person name="Ruckert C."/>
        </authorList>
    </citation>
    <scope>NUCLEOTIDE SEQUENCE</scope>
    <source>
        <strain evidence="12">KCTC 23077</strain>
    </source>
</reference>
<dbReference type="InterPro" id="IPR036890">
    <property type="entry name" value="HATPase_C_sf"/>
</dbReference>
<dbReference type="InterPro" id="IPR001789">
    <property type="entry name" value="Sig_transdc_resp-reg_receiver"/>
</dbReference>
<evidence type="ECO:0000313" key="12">
    <source>
        <dbReference type="EMBL" id="GHA72664.1"/>
    </source>
</evidence>
<dbReference type="GO" id="GO:0009927">
    <property type="term" value="F:histidine phosphotransfer kinase activity"/>
    <property type="evidence" value="ECO:0007669"/>
    <property type="project" value="TreeGrafter"/>
</dbReference>
<dbReference type="GO" id="GO:0000155">
    <property type="term" value="F:phosphorelay sensor kinase activity"/>
    <property type="evidence" value="ECO:0007669"/>
    <property type="project" value="InterPro"/>
</dbReference>
<evidence type="ECO:0000259" key="10">
    <source>
        <dbReference type="PROSITE" id="PS50110"/>
    </source>
</evidence>
<dbReference type="InterPro" id="IPR013656">
    <property type="entry name" value="PAS_4"/>
</dbReference>
<dbReference type="AlphaFoldDB" id="A0A918W667"/>
<dbReference type="SUPFAM" id="SSF55785">
    <property type="entry name" value="PYP-like sensor domain (PAS domain)"/>
    <property type="match status" value="2"/>
</dbReference>
<evidence type="ECO:0000256" key="6">
    <source>
        <dbReference type="ARBA" id="ARBA00023012"/>
    </source>
</evidence>
<dbReference type="InterPro" id="IPR000700">
    <property type="entry name" value="PAS-assoc_C"/>
</dbReference>
<feature type="domain" description="PAC" evidence="11">
    <location>
        <begin position="248"/>
        <end position="305"/>
    </location>
</feature>
<dbReference type="Gene3D" id="3.40.50.2300">
    <property type="match status" value="1"/>
</dbReference>
<dbReference type="Proteomes" id="UP000646426">
    <property type="component" value="Unassembled WGS sequence"/>
</dbReference>
<dbReference type="SMART" id="SM00388">
    <property type="entry name" value="HisKA"/>
    <property type="match status" value="1"/>
</dbReference>
<dbReference type="CDD" id="cd17580">
    <property type="entry name" value="REC_2_DhkD-like"/>
    <property type="match status" value="1"/>
</dbReference>
<evidence type="ECO:0000256" key="7">
    <source>
        <dbReference type="ARBA" id="ARBA00023136"/>
    </source>
</evidence>
<gene>
    <name evidence="12" type="ORF">GCM10007067_06500</name>
</gene>
<evidence type="ECO:0000259" key="11">
    <source>
        <dbReference type="PROSITE" id="PS50113"/>
    </source>
</evidence>
<dbReference type="EC" id="2.7.13.3" evidence="2"/>
<dbReference type="PROSITE" id="PS50110">
    <property type="entry name" value="RESPONSE_REGULATORY"/>
    <property type="match status" value="1"/>
</dbReference>
<evidence type="ECO:0000313" key="13">
    <source>
        <dbReference type="Proteomes" id="UP000646426"/>
    </source>
</evidence>
<dbReference type="EMBL" id="BMYD01000001">
    <property type="protein sequence ID" value="GHA72664.1"/>
    <property type="molecule type" value="Genomic_DNA"/>
</dbReference>
<organism evidence="12 13">
    <name type="scientific">Cognatilysobacter bugurensis</name>
    <dbReference type="NCBI Taxonomy" id="543356"/>
    <lineage>
        <taxon>Bacteria</taxon>
        <taxon>Pseudomonadati</taxon>
        <taxon>Pseudomonadota</taxon>
        <taxon>Gammaproteobacteria</taxon>
        <taxon>Lysobacterales</taxon>
        <taxon>Lysobacteraceae</taxon>
        <taxon>Cognatilysobacter</taxon>
    </lineage>
</organism>
<accession>A0A918W667</accession>
<dbReference type="InterPro" id="IPR036097">
    <property type="entry name" value="HisK_dim/P_sf"/>
</dbReference>
<name>A0A918W667_9GAMM</name>
<dbReference type="Gene3D" id="3.30.450.20">
    <property type="entry name" value="PAS domain"/>
    <property type="match status" value="2"/>
</dbReference>
<feature type="domain" description="Response regulatory" evidence="10">
    <location>
        <begin position="557"/>
        <end position="673"/>
    </location>
</feature>
<comment type="caution">
    <text evidence="12">The sequence shown here is derived from an EMBL/GenBank/DDBJ whole genome shotgun (WGS) entry which is preliminary data.</text>
</comment>
<keyword evidence="6" id="KW-0902">Two-component regulatory system</keyword>
<dbReference type="Gene3D" id="1.10.287.130">
    <property type="match status" value="1"/>
</dbReference>
<dbReference type="SMART" id="SM00448">
    <property type="entry name" value="REC"/>
    <property type="match status" value="1"/>
</dbReference>
<evidence type="ECO:0000256" key="3">
    <source>
        <dbReference type="ARBA" id="ARBA00022553"/>
    </source>
</evidence>
<keyword evidence="4" id="KW-0808">Transferase</keyword>
<dbReference type="FunFam" id="1.10.287.130:FF:000001">
    <property type="entry name" value="Two-component sensor histidine kinase"/>
    <property type="match status" value="1"/>
</dbReference>
<sequence length="674" mass="73494">MLPSPLLELPSPLLEAAFNQSPAPMLMLGPTSEAVIVAVSDALLARVGRSREQLVGRTLFEAFPANPEDEDDNGVAALHDSLARVRESGRAHALVAQRYPVEVRTDDGQMRYEERFWDAVNAPVFDETGKLLCILHSSTDVTARVSAERALQGCAIEARVAAERAESQRRRLDAVLNAAPVGIVVSDARGGVRRTNRAHHRLWGHPQPAVRSVDDFADWTGHWADGGPRSGQRLEAQEWPTARVLRGEDASHDIIRIRRFDDPETSRVCLMSAAPVTDDQGRRVGAVLAEMDITEQVRAENELREADRRKDEFLAMLAHELRNPLAPIGAAADLLALGSADPEHVRQTSAIIARQVRHMTGLVDDLLDVSRVTRGLVRLEKSRLDAKRIIAEAVEQVRPLIEQRGHRMTIRLLADPAIVFGDSKRLVQVVANLLTNAAKYTPERGEIGIELSSEDDRLQIAVTDTGIGMAPELVDRVFDLFSQAERTSDRSQGGLGIGLALVRRLLELHDGTISASSPGPGHGSRFTICLPRLDPAGAELADGAAPLLPPETGQGLSVLVVDDNDDAAQVLAMFVEMIGHHATVEHNSRDALARAKRERPQVCLLDIGLPDIDGIELARRLRASPETADATLIAITGYGRDQDRADALEAGFDHHFVKPVDTARLADVLQRASH</sequence>
<evidence type="ECO:0000256" key="8">
    <source>
        <dbReference type="PROSITE-ProRule" id="PRU00169"/>
    </source>
</evidence>
<dbReference type="CDD" id="cd00082">
    <property type="entry name" value="HisKA"/>
    <property type="match status" value="1"/>
</dbReference>
<keyword evidence="7" id="KW-0472">Membrane</keyword>
<dbReference type="SUPFAM" id="SSF52172">
    <property type="entry name" value="CheY-like"/>
    <property type="match status" value="1"/>
</dbReference>
<dbReference type="FunFam" id="3.30.565.10:FF:000006">
    <property type="entry name" value="Sensor histidine kinase WalK"/>
    <property type="match status" value="1"/>
</dbReference>
<dbReference type="Pfam" id="PF08448">
    <property type="entry name" value="PAS_4"/>
    <property type="match status" value="2"/>
</dbReference>
<dbReference type="PANTHER" id="PTHR43047">
    <property type="entry name" value="TWO-COMPONENT HISTIDINE PROTEIN KINASE"/>
    <property type="match status" value="1"/>
</dbReference>
<evidence type="ECO:0000256" key="1">
    <source>
        <dbReference type="ARBA" id="ARBA00000085"/>
    </source>
</evidence>
<evidence type="ECO:0000259" key="9">
    <source>
        <dbReference type="PROSITE" id="PS50109"/>
    </source>
</evidence>
<dbReference type="PROSITE" id="PS50113">
    <property type="entry name" value="PAC"/>
    <property type="match status" value="2"/>
</dbReference>
<dbReference type="Pfam" id="PF00512">
    <property type="entry name" value="HisKA"/>
    <property type="match status" value="1"/>
</dbReference>
<dbReference type="InterPro" id="IPR000014">
    <property type="entry name" value="PAS"/>
</dbReference>
<dbReference type="SUPFAM" id="SSF55874">
    <property type="entry name" value="ATPase domain of HSP90 chaperone/DNA topoisomerase II/histidine kinase"/>
    <property type="match status" value="1"/>
</dbReference>
<dbReference type="InterPro" id="IPR003661">
    <property type="entry name" value="HisK_dim/P_dom"/>
</dbReference>
<dbReference type="RefSeq" id="WP_229792364.1">
    <property type="nucleotide sequence ID" value="NZ_BMYD01000001.1"/>
</dbReference>
<evidence type="ECO:0000256" key="5">
    <source>
        <dbReference type="ARBA" id="ARBA00022777"/>
    </source>
</evidence>
<keyword evidence="13" id="KW-1185">Reference proteome</keyword>
<dbReference type="InterPro" id="IPR005467">
    <property type="entry name" value="His_kinase_dom"/>
</dbReference>
<comment type="catalytic activity">
    <reaction evidence="1">
        <text>ATP + protein L-histidine = ADP + protein N-phospho-L-histidine.</text>
        <dbReference type="EC" id="2.7.13.3"/>
    </reaction>
</comment>
<dbReference type="NCBIfam" id="TIGR00229">
    <property type="entry name" value="sensory_box"/>
    <property type="match status" value="1"/>
</dbReference>
<proteinExistence type="predicted"/>
<keyword evidence="5" id="KW-0418">Kinase</keyword>
<dbReference type="Pfam" id="PF02518">
    <property type="entry name" value="HATPase_c"/>
    <property type="match status" value="1"/>
</dbReference>
<dbReference type="Gene3D" id="3.30.565.10">
    <property type="entry name" value="Histidine kinase-like ATPase, C-terminal domain"/>
    <property type="match status" value="1"/>
</dbReference>
<dbReference type="SMART" id="SM00091">
    <property type="entry name" value="PAS"/>
    <property type="match status" value="2"/>
</dbReference>
<evidence type="ECO:0000256" key="2">
    <source>
        <dbReference type="ARBA" id="ARBA00012438"/>
    </source>
</evidence>
<feature type="domain" description="PAC" evidence="11">
    <location>
        <begin position="97"/>
        <end position="153"/>
    </location>
</feature>
<dbReference type="SMART" id="SM00387">
    <property type="entry name" value="HATPase_c"/>
    <property type="match status" value="1"/>
</dbReference>
<dbReference type="InterPro" id="IPR035965">
    <property type="entry name" value="PAS-like_dom_sf"/>
</dbReference>
<feature type="domain" description="Histidine kinase" evidence="9">
    <location>
        <begin position="316"/>
        <end position="534"/>
    </location>
</feature>
<dbReference type="PANTHER" id="PTHR43047:SF72">
    <property type="entry name" value="OSMOSENSING HISTIDINE PROTEIN KINASE SLN1"/>
    <property type="match status" value="1"/>
</dbReference>
<dbReference type="Pfam" id="PF00072">
    <property type="entry name" value="Response_reg"/>
    <property type="match status" value="1"/>
</dbReference>
<protein>
    <recommendedName>
        <fullName evidence="2">histidine kinase</fullName>
        <ecNumber evidence="2">2.7.13.3</ecNumber>
    </recommendedName>
</protein>
<keyword evidence="3 8" id="KW-0597">Phosphoprotein</keyword>
<reference evidence="12" key="2">
    <citation type="submission" date="2020-09" db="EMBL/GenBank/DDBJ databases">
        <authorList>
            <person name="Sun Q."/>
            <person name="Kim S."/>
        </authorList>
    </citation>
    <scope>NUCLEOTIDE SEQUENCE</scope>
    <source>
        <strain evidence="12">KCTC 23077</strain>
    </source>
</reference>
<evidence type="ECO:0000256" key="4">
    <source>
        <dbReference type="ARBA" id="ARBA00022679"/>
    </source>
</evidence>
<dbReference type="PROSITE" id="PS50109">
    <property type="entry name" value="HIS_KIN"/>
    <property type="match status" value="1"/>
</dbReference>
<dbReference type="GO" id="GO:0005886">
    <property type="term" value="C:plasma membrane"/>
    <property type="evidence" value="ECO:0007669"/>
    <property type="project" value="TreeGrafter"/>
</dbReference>
<feature type="modified residue" description="4-aspartylphosphate" evidence="8">
    <location>
        <position position="606"/>
    </location>
</feature>
<dbReference type="InterPro" id="IPR004358">
    <property type="entry name" value="Sig_transdc_His_kin-like_C"/>
</dbReference>
<dbReference type="InterPro" id="IPR011006">
    <property type="entry name" value="CheY-like_superfamily"/>
</dbReference>
<dbReference type="SUPFAM" id="SSF47384">
    <property type="entry name" value="Homodimeric domain of signal transducing histidine kinase"/>
    <property type="match status" value="1"/>
</dbReference>
<dbReference type="InterPro" id="IPR003594">
    <property type="entry name" value="HATPase_dom"/>
</dbReference>